<sequence>MSAYDPRKSVLERLKEREKNRDWSTVNKSFPASTYRRWSAESYREKGEKFVPSRKPSPQHLPKLENRPSSADSHYDQDLKRGNLTVIPPVPYAHQHGEFSRGWPTKAKDTRKEQVTHPNHHGGNFYPAMSSNYPYPPMAPPHHPSVMYPVPMIPMHAGYAPWFIPPLGYSAINNGLVNGALYSQRPPNQLSMSQAALILQKYTRGWQVRKGPKFAFWRYMCDKKHSRRFVDDLIESFLADEIIPDVLIDVLSGKKFLSVQDPKYKASERVVNDIIYQDVTAFIQEIALAVFYSQGSSSLSRRDPAVRVSADIVNEVVKESATQIILSIVDEMVRDHMTVIKTGDWLEDFILEAIGPMLPRVVFEALQQSQDDSLINSIIDEVMEPQLRQVIIEAWRDVADCVNKYFFLFQVSIYAEDHLLDALFLQHLLSQLTGDNLSLYFNDYTDQLLDGLICGMLTHQYLAVGDEQEATQSNAGVKELHEEIFCDVALDVLMEELTAHLDEDMPDLLQRERERNKLDL</sequence>
<organism evidence="2 3">
    <name type="scientific">Porites lobata</name>
    <dbReference type="NCBI Taxonomy" id="104759"/>
    <lineage>
        <taxon>Eukaryota</taxon>
        <taxon>Metazoa</taxon>
        <taxon>Cnidaria</taxon>
        <taxon>Anthozoa</taxon>
        <taxon>Hexacorallia</taxon>
        <taxon>Scleractinia</taxon>
        <taxon>Fungiina</taxon>
        <taxon>Poritidae</taxon>
        <taxon>Porites</taxon>
    </lineage>
</organism>
<comment type="caution">
    <text evidence="2">The sequence shown here is derived from an EMBL/GenBank/DDBJ whole genome shotgun (WGS) entry which is preliminary data.</text>
</comment>
<reference evidence="2 3" key="1">
    <citation type="submission" date="2022-05" db="EMBL/GenBank/DDBJ databases">
        <authorList>
            <consortium name="Genoscope - CEA"/>
            <person name="William W."/>
        </authorList>
    </citation>
    <scope>NUCLEOTIDE SEQUENCE [LARGE SCALE GENOMIC DNA]</scope>
</reference>
<keyword evidence="3" id="KW-1185">Reference proteome</keyword>
<gene>
    <name evidence="2" type="ORF">PLOB_00015671</name>
</gene>
<accession>A0ABN8R8M3</accession>
<proteinExistence type="predicted"/>
<dbReference type="Proteomes" id="UP001159405">
    <property type="component" value="Unassembled WGS sequence"/>
</dbReference>
<evidence type="ECO:0000313" key="3">
    <source>
        <dbReference type="Proteomes" id="UP001159405"/>
    </source>
</evidence>
<evidence type="ECO:0000313" key="2">
    <source>
        <dbReference type="EMBL" id="CAH3175017.1"/>
    </source>
</evidence>
<feature type="region of interest" description="Disordered" evidence="1">
    <location>
        <begin position="37"/>
        <end position="76"/>
    </location>
</feature>
<protein>
    <submittedName>
        <fullName evidence="2">Uncharacterized protein</fullName>
    </submittedName>
</protein>
<feature type="compositionally biased region" description="Basic and acidic residues" evidence="1">
    <location>
        <begin position="38"/>
        <end position="51"/>
    </location>
</feature>
<evidence type="ECO:0000256" key="1">
    <source>
        <dbReference type="SAM" id="MobiDB-lite"/>
    </source>
</evidence>
<dbReference type="EMBL" id="CALNXK010000196">
    <property type="protein sequence ID" value="CAH3175017.1"/>
    <property type="molecule type" value="Genomic_DNA"/>
</dbReference>
<name>A0ABN8R8M3_9CNID</name>